<dbReference type="Proteomes" id="UP000450676">
    <property type="component" value="Unassembled WGS sequence"/>
</dbReference>
<dbReference type="EMBL" id="WWCU01000017">
    <property type="protein sequence ID" value="MYN08879.1"/>
    <property type="molecule type" value="Genomic_DNA"/>
</dbReference>
<evidence type="ECO:0000313" key="2">
    <source>
        <dbReference type="Proteomes" id="UP000450676"/>
    </source>
</evidence>
<dbReference type="AlphaFoldDB" id="A0A7X4HCX2"/>
<gene>
    <name evidence="1" type="ORF">GTP77_16230</name>
</gene>
<comment type="caution">
    <text evidence="1">The sequence shown here is derived from an EMBL/GenBank/DDBJ whole genome shotgun (WGS) entry which is preliminary data.</text>
</comment>
<name>A0A7X4HCX2_9BURK</name>
<reference evidence="1 2" key="1">
    <citation type="submission" date="2019-12" db="EMBL/GenBank/DDBJ databases">
        <title>Novel species isolated from a subtropical stream in China.</title>
        <authorList>
            <person name="Lu H."/>
        </authorList>
    </citation>
    <scope>NUCLEOTIDE SEQUENCE [LARGE SCALE GENOMIC DNA]</scope>
    <source>
        <strain evidence="1 2">FT127W</strain>
    </source>
</reference>
<protein>
    <submittedName>
        <fullName evidence="1">Uncharacterized protein</fullName>
    </submittedName>
</protein>
<keyword evidence="2" id="KW-1185">Reference proteome</keyword>
<dbReference type="RefSeq" id="WP_161073183.1">
    <property type="nucleotide sequence ID" value="NZ_WWCU01000017.1"/>
</dbReference>
<accession>A0A7X4HCX2</accession>
<evidence type="ECO:0000313" key="1">
    <source>
        <dbReference type="EMBL" id="MYN08879.1"/>
    </source>
</evidence>
<organism evidence="1 2">
    <name type="scientific">Pseudoduganella aquatica</name>
    <dbReference type="NCBI Taxonomy" id="2660641"/>
    <lineage>
        <taxon>Bacteria</taxon>
        <taxon>Pseudomonadati</taxon>
        <taxon>Pseudomonadota</taxon>
        <taxon>Betaproteobacteria</taxon>
        <taxon>Burkholderiales</taxon>
        <taxon>Oxalobacteraceae</taxon>
        <taxon>Telluria group</taxon>
        <taxon>Pseudoduganella</taxon>
    </lineage>
</organism>
<sequence length="186" mass="20098">MTQTLPTKTARKEKIFATRLAEVANSAFMTFSELRLDAVSRAEKTGGLFGIGVNTSDKEDIVSEQMLHLRSPGRWDDTGAIVGDRLALLALRRAVDMALSTGGGGAFLFSSDGEGYALAVALEENMWNVQTAYADEVAPVRSLREVVPLYAVANFAAALRVAIHERDRFASCGAKDCHHAIVEVPK</sequence>
<proteinExistence type="predicted"/>